<evidence type="ECO:0000313" key="1">
    <source>
        <dbReference type="EMBL" id="MBX69165.1"/>
    </source>
</evidence>
<organism evidence="1">
    <name type="scientific">Rhizophora mucronata</name>
    <name type="common">Asiatic mangrove</name>
    <dbReference type="NCBI Taxonomy" id="61149"/>
    <lineage>
        <taxon>Eukaryota</taxon>
        <taxon>Viridiplantae</taxon>
        <taxon>Streptophyta</taxon>
        <taxon>Embryophyta</taxon>
        <taxon>Tracheophyta</taxon>
        <taxon>Spermatophyta</taxon>
        <taxon>Magnoliopsida</taxon>
        <taxon>eudicotyledons</taxon>
        <taxon>Gunneridae</taxon>
        <taxon>Pentapetalae</taxon>
        <taxon>rosids</taxon>
        <taxon>fabids</taxon>
        <taxon>Malpighiales</taxon>
        <taxon>Rhizophoraceae</taxon>
        <taxon>Rhizophora</taxon>
    </lineage>
</organism>
<sequence>MATSLCSSVNLGAGVVGSKSKHQNENQKQKQQQQQQCPFSLLSFAIFISFSQKQTFLVSLFSSSQGLFSYRSQYPSSLPKVMASAKREALKVMI</sequence>
<accession>A0A2P2QQF8</accession>
<reference evidence="1" key="1">
    <citation type="submission" date="2018-02" db="EMBL/GenBank/DDBJ databases">
        <title>Rhizophora mucronata_Transcriptome.</title>
        <authorList>
            <person name="Meera S.P."/>
            <person name="Sreeshan A."/>
            <person name="Augustine A."/>
        </authorList>
    </citation>
    <scope>NUCLEOTIDE SEQUENCE</scope>
    <source>
        <tissue evidence="1">Leaf</tissue>
    </source>
</reference>
<dbReference type="AlphaFoldDB" id="A0A2P2QQF8"/>
<protein>
    <submittedName>
        <fullName evidence="1">Uncharacterized protein</fullName>
    </submittedName>
</protein>
<dbReference type="EMBL" id="GGEC01088681">
    <property type="protein sequence ID" value="MBX69165.1"/>
    <property type="molecule type" value="Transcribed_RNA"/>
</dbReference>
<name>A0A2P2QQF8_RHIMU</name>
<proteinExistence type="predicted"/>